<dbReference type="InterPro" id="IPR004682">
    <property type="entry name" value="TRAP_DctP"/>
</dbReference>
<protein>
    <submittedName>
        <fullName evidence="3">TRAP transporter substrate-binding protein</fullName>
    </submittedName>
</protein>
<dbReference type="GO" id="GO:0055085">
    <property type="term" value="P:transmembrane transport"/>
    <property type="evidence" value="ECO:0007669"/>
    <property type="project" value="InterPro"/>
</dbReference>
<keyword evidence="1 2" id="KW-0732">Signal</keyword>
<dbReference type="GO" id="GO:0030246">
    <property type="term" value="F:carbohydrate binding"/>
    <property type="evidence" value="ECO:0007669"/>
    <property type="project" value="TreeGrafter"/>
</dbReference>
<dbReference type="CDD" id="cd13671">
    <property type="entry name" value="PBP2_TRAP_SBP_like_3"/>
    <property type="match status" value="1"/>
</dbReference>
<dbReference type="Proteomes" id="UP000652567">
    <property type="component" value="Unassembled WGS sequence"/>
</dbReference>
<dbReference type="PIRSF" id="PIRSF006470">
    <property type="entry name" value="DctB"/>
    <property type="match status" value="1"/>
</dbReference>
<keyword evidence="4" id="KW-1185">Reference proteome</keyword>
<feature type="chain" id="PRO_5037526703" evidence="2">
    <location>
        <begin position="25"/>
        <end position="333"/>
    </location>
</feature>
<evidence type="ECO:0000313" key="3">
    <source>
        <dbReference type="EMBL" id="MBE8718905.1"/>
    </source>
</evidence>
<dbReference type="GO" id="GO:0030288">
    <property type="term" value="C:outer membrane-bounded periplasmic space"/>
    <property type="evidence" value="ECO:0007669"/>
    <property type="project" value="InterPro"/>
</dbReference>
<accession>A0A928YVT8</accession>
<proteinExistence type="predicted"/>
<comment type="caution">
    <text evidence="3">The sequence shown here is derived from an EMBL/GenBank/DDBJ whole genome shotgun (WGS) entry which is preliminary data.</text>
</comment>
<dbReference type="AlphaFoldDB" id="A0A928YVT8"/>
<dbReference type="Pfam" id="PF03480">
    <property type="entry name" value="DctP"/>
    <property type="match status" value="1"/>
</dbReference>
<dbReference type="RefSeq" id="WP_193911855.1">
    <property type="nucleotide sequence ID" value="NZ_PRDL01000001.1"/>
</dbReference>
<dbReference type="PROSITE" id="PS51257">
    <property type="entry name" value="PROKAR_LIPOPROTEIN"/>
    <property type="match status" value="1"/>
</dbReference>
<evidence type="ECO:0000313" key="4">
    <source>
        <dbReference type="Proteomes" id="UP000652567"/>
    </source>
</evidence>
<dbReference type="PANTHER" id="PTHR33376:SF2">
    <property type="entry name" value="DICARBOXYLATE-BINDING PERIPLASMIC PROTEIN"/>
    <property type="match status" value="1"/>
</dbReference>
<dbReference type="InterPro" id="IPR038404">
    <property type="entry name" value="TRAP_DctP_sf"/>
</dbReference>
<evidence type="ECO:0000256" key="1">
    <source>
        <dbReference type="ARBA" id="ARBA00022729"/>
    </source>
</evidence>
<dbReference type="NCBIfam" id="NF037995">
    <property type="entry name" value="TRAP_S1"/>
    <property type="match status" value="1"/>
</dbReference>
<feature type="signal peptide" evidence="2">
    <location>
        <begin position="1"/>
        <end position="24"/>
    </location>
</feature>
<dbReference type="EMBL" id="PRDL01000001">
    <property type="protein sequence ID" value="MBE8718905.1"/>
    <property type="molecule type" value="Genomic_DNA"/>
</dbReference>
<sequence length="333" mass="37257">MKSTISCRFFSLGRVALASLFLMAAVGCSKQQDVQVLKLAHDLDQSHAVHKAMVFMGVRLHELSGGTMDVNVYPSGQLGTERELLELLQIGSLAMTKVSASPLEGFVPQMKVFSIPYIFRDQEHFWRVLESDIGRSMLQAGDHVRLRGLGYYDAGSRSFYTVNRPIHKPADLSGLKIRVQESQTSMRMVSSLGGAPTPISWGELYTALSQGVVDGAENNPPSFFLSKHFEVSKYYTLDEHTYVPDVLLISSHIWNNLNPQQQAWLQQAVDESVDHQRELWEISTNEALAAVKAAGVEVIYPDKAAFIEQVKGMHESYRGEPVYELMQNIMSMQ</sequence>
<dbReference type="PANTHER" id="PTHR33376">
    <property type="match status" value="1"/>
</dbReference>
<reference evidence="3" key="1">
    <citation type="submission" date="2018-07" db="EMBL/GenBank/DDBJ databases">
        <title>Genome assembly of strain Ka43.</title>
        <authorList>
            <person name="Kukolya J."/>
            <person name="Nagy I."/>
            <person name="Horvath B."/>
            <person name="Toth A."/>
        </authorList>
    </citation>
    <scope>NUCLEOTIDE SEQUENCE</scope>
    <source>
        <strain evidence="3">KB43</strain>
    </source>
</reference>
<organism evidence="3 4">
    <name type="scientific">Cellvibrio polysaccharolyticus</name>
    <dbReference type="NCBI Taxonomy" id="2082724"/>
    <lineage>
        <taxon>Bacteria</taxon>
        <taxon>Pseudomonadati</taxon>
        <taxon>Pseudomonadota</taxon>
        <taxon>Gammaproteobacteria</taxon>
        <taxon>Cellvibrionales</taxon>
        <taxon>Cellvibrionaceae</taxon>
        <taxon>Cellvibrio</taxon>
    </lineage>
</organism>
<gene>
    <name evidence="3" type="ORF">C4F51_17155</name>
</gene>
<name>A0A928YVT8_9GAMM</name>
<dbReference type="NCBIfam" id="TIGR00787">
    <property type="entry name" value="dctP"/>
    <property type="match status" value="1"/>
</dbReference>
<evidence type="ECO:0000256" key="2">
    <source>
        <dbReference type="SAM" id="SignalP"/>
    </source>
</evidence>
<dbReference type="Gene3D" id="3.40.190.170">
    <property type="entry name" value="Bacterial extracellular solute-binding protein, family 7"/>
    <property type="match status" value="1"/>
</dbReference>
<dbReference type="InterPro" id="IPR018389">
    <property type="entry name" value="DctP_fam"/>
</dbReference>